<keyword evidence="9 15" id="KW-1133">Transmembrane helix</keyword>
<keyword evidence="7" id="KW-0067">ATP-binding</keyword>
<dbReference type="GO" id="GO:0008233">
    <property type="term" value="F:peptidase activity"/>
    <property type="evidence" value="ECO:0007669"/>
    <property type="project" value="InterPro"/>
</dbReference>
<evidence type="ECO:0000256" key="4">
    <source>
        <dbReference type="ARBA" id="ARBA00022692"/>
    </source>
</evidence>
<dbReference type="Pfam" id="PF03412">
    <property type="entry name" value="Peptidase_C39"/>
    <property type="match status" value="1"/>
</dbReference>
<keyword evidence="11" id="KW-0080">Bacteriocin transport</keyword>
<dbReference type="InterPro" id="IPR005074">
    <property type="entry name" value="Peptidase_C39"/>
</dbReference>
<evidence type="ECO:0000256" key="9">
    <source>
        <dbReference type="ARBA" id="ARBA00022989"/>
    </source>
</evidence>
<keyword evidence="8" id="KW-0653">Protein transport</keyword>
<dbReference type="PROSITE" id="PS50990">
    <property type="entry name" value="PEPTIDASE_C39"/>
    <property type="match status" value="1"/>
</dbReference>
<dbReference type="Gene3D" id="1.20.1560.10">
    <property type="entry name" value="ABC transporter type 1, transmembrane domain"/>
    <property type="match status" value="1"/>
</dbReference>
<evidence type="ECO:0000256" key="6">
    <source>
        <dbReference type="ARBA" id="ARBA00022741"/>
    </source>
</evidence>
<feature type="transmembrane region" description="Helical" evidence="15">
    <location>
        <begin position="165"/>
        <end position="184"/>
    </location>
</feature>
<dbReference type="InterPro" id="IPR027417">
    <property type="entry name" value="P-loop_NTPase"/>
</dbReference>
<dbReference type="PANTHER" id="PTHR24221">
    <property type="entry name" value="ATP-BINDING CASSETTE SUB-FAMILY B"/>
    <property type="match status" value="1"/>
</dbReference>
<evidence type="ECO:0000256" key="7">
    <source>
        <dbReference type="ARBA" id="ARBA00022840"/>
    </source>
</evidence>
<keyword evidence="10 15" id="KW-0472">Membrane</keyword>
<dbReference type="InterPro" id="IPR039421">
    <property type="entry name" value="Type_1_exporter"/>
</dbReference>
<keyword evidence="2" id="KW-0813">Transport</keyword>
<comment type="function">
    <text evidence="12">Involved in the export of calmodulin-sensitive adenylate cyclase-hemolysin (cyclolysin).</text>
</comment>
<evidence type="ECO:0000256" key="14">
    <source>
        <dbReference type="ARBA" id="ARBA00072252"/>
    </source>
</evidence>
<dbReference type="GO" id="GO:0006508">
    <property type="term" value="P:proteolysis"/>
    <property type="evidence" value="ECO:0007669"/>
    <property type="project" value="InterPro"/>
</dbReference>
<feature type="transmembrane region" description="Helical" evidence="15">
    <location>
        <begin position="307"/>
        <end position="325"/>
    </location>
</feature>
<keyword evidence="5" id="KW-0204">Cytolysis</keyword>
<evidence type="ECO:0000259" key="16">
    <source>
        <dbReference type="PROSITE" id="PS50893"/>
    </source>
</evidence>
<evidence type="ECO:0000256" key="5">
    <source>
        <dbReference type="ARBA" id="ARBA00022735"/>
    </source>
</evidence>
<keyword evidence="3" id="KW-1003">Cell membrane</keyword>
<dbReference type="AlphaFoldDB" id="A0A853G9V2"/>
<dbReference type="GO" id="GO:0005886">
    <property type="term" value="C:plasma membrane"/>
    <property type="evidence" value="ECO:0007669"/>
    <property type="project" value="UniProtKB-SubCell"/>
</dbReference>
<dbReference type="PROSITE" id="PS00211">
    <property type="entry name" value="ABC_TRANSPORTER_1"/>
    <property type="match status" value="1"/>
</dbReference>
<dbReference type="InterPro" id="IPR011527">
    <property type="entry name" value="ABC1_TM_dom"/>
</dbReference>
<evidence type="ECO:0000313" key="20">
    <source>
        <dbReference type="Proteomes" id="UP000559809"/>
    </source>
</evidence>
<feature type="transmembrane region" description="Helical" evidence="15">
    <location>
        <begin position="413"/>
        <end position="436"/>
    </location>
</feature>
<comment type="similarity">
    <text evidence="13">Belongs to the ABC transporter superfamily. Cyclolysin exporter (TC 3.A.1.109.2) family.</text>
</comment>
<dbReference type="Pfam" id="PF00005">
    <property type="entry name" value="ABC_tran"/>
    <property type="match status" value="1"/>
</dbReference>
<comment type="subcellular location">
    <subcellularLocation>
        <location evidence="1">Cell membrane</location>
        <topology evidence="1">Multi-pass membrane protein</topology>
    </subcellularLocation>
</comment>
<dbReference type="InterPro" id="IPR017871">
    <property type="entry name" value="ABC_transporter-like_CS"/>
</dbReference>
<evidence type="ECO:0000256" key="8">
    <source>
        <dbReference type="ARBA" id="ARBA00022927"/>
    </source>
</evidence>
<keyword evidence="6" id="KW-0547">Nucleotide-binding</keyword>
<evidence type="ECO:0000313" key="19">
    <source>
        <dbReference type="EMBL" id="NYT51381.1"/>
    </source>
</evidence>
<dbReference type="InterPro" id="IPR022514">
    <property type="entry name" value="NHPM_micro_ABC1"/>
</dbReference>
<dbReference type="PROSITE" id="PS50893">
    <property type="entry name" value="ABC_TRANSPORTER_2"/>
    <property type="match status" value="1"/>
</dbReference>
<keyword evidence="20" id="KW-1185">Reference proteome</keyword>
<dbReference type="SUPFAM" id="SSF52540">
    <property type="entry name" value="P-loop containing nucleoside triphosphate hydrolases"/>
    <property type="match status" value="1"/>
</dbReference>
<dbReference type="GO" id="GO:0015031">
    <property type="term" value="P:protein transport"/>
    <property type="evidence" value="ECO:0007669"/>
    <property type="project" value="UniProtKB-KW"/>
</dbReference>
<evidence type="ECO:0000256" key="12">
    <source>
        <dbReference type="ARBA" id="ARBA00055355"/>
    </source>
</evidence>
<protein>
    <recommendedName>
        <fullName evidence="14">Cyclolysin secretion/processing ATP-binding protein CyaB</fullName>
    </recommendedName>
</protein>
<evidence type="ECO:0000256" key="10">
    <source>
        <dbReference type="ARBA" id="ARBA00023136"/>
    </source>
</evidence>
<dbReference type="InterPro" id="IPR003439">
    <property type="entry name" value="ABC_transporter-like_ATP-bd"/>
</dbReference>
<dbReference type="SUPFAM" id="SSF90123">
    <property type="entry name" value="ABC transporter transmembrane region"/>
    <property type="match status" value="1"/>
</dbReference>
<dbReference type="PANTHER" id="PTHR24221:SF654">
    <property type="entry name" value="ATP-BINDING CASSETTE SUB-FAMILY B MEMBER 6"/>
    <property type="match status" value="1"/>
</dbReference>
<evidence type="ECO:0000259" key="17">
    <source>
        <dbReference type="PROSITE" id="PS50929"/>
    </source>
</evidence>
<evidence type="ECO:0000259" key="18">
    <source>
        <dbReference type="PROSITE" id="PS50990"/>
    </source>
</evidence>
<evidence type="ECO:0000256" key="15">
    <source>
        <dbReference type="SAM" id="Phobius"/>
    </source>
</evidence>
<dbReference type="SMART" id="SM00382">
    <property type="entry name" value="AAA"/>
    <property type="match status" value="1"/>
</dbReference>
<dbReference type="GO" id="GO:0005524">
    <property type="term" value="F:ATP binding"/>
    <property type="evidence" value="ECO:0007669"/>
    <property type="project" value="UniProtKB-KW"/>
</dbReference>
<proteinExistence type="inferred from homology"/>
<dbReference type="PROSITE" id="PS50929">
    <property type="entry name" value="ABC_TM1F"/>
    <property type="match status" value="1"/>
</dbReference>
<evidence type="ECO:0000256" key="1">
    <source>
        <dbReference type="ARBA" id="ARBA00004651"/>
    </source>
</evidence>
<evidence type="ECO:0000256" key="2">
    <source>
        <dbReference type="ARBA" id="ARBA00022448"/>
    </source>
</evidence>
<dbReference type="InterPro" id="IPR036640">
    <property type="entry name" value="ABC1_TM_sf"/>
</dbReference>
<feature type="domain" description="ABC transmembrane type-1" evidence="17">
    <location>
        <begin position="169"/>
        <end position="450"/>
    </location>
</feature>
<dbReference type="Pfam" id="PF00664">
    <property type="entry name" value="ABC_membrane"/>
    <property type="match status" value="1"/>
</dbReference>
<dbReference type="GO" id="GO:0034040">
    <property type="term" value="F:ATPase-coupled lipid transmembrane transporter activity"/>
    <property type="evidence" value="ECO:0007669"/>
    <property type="project" value="TreeGrafter"/>
</dbReference>
<dbReference type="NCBIfam" id="TIGR03796">
    <property type="entry name" value="NHLM_micro_ABC1"/>
    <property type="match status" value="1"/>
</dbReference>
<accession>A0A853G9V2</accession>
<comment type="caution">
    <text evidence="19">The sequence shown here is derived from an EMBL/GenBank/DDBJ whole genome shotgun (WGS) entry which is preliminary data.</text>
</comment>
<evidence type="ECO:0000256" key="11">
    <source>
        <dbReference type="ARBA" id="ARBA00043264"/>
    </source>
</evidence>
<name>A0A853G9V2_9BURK</name>
<dbReference type="Gene3D" id="3.90.70.10">
    <property type="entry name" value="Cysteine proteinases"/>
    <property type="match status" value="1"/>
</dbReference>
<feature type="domain" description="ABC transporter" evidence="16">
    <location>
        <begin position="492"/>
        <end position="723"/>
    </location>
</feature>
<reference evidence="19 20" key="1">
    <citation type="submission" date="2020-07" db="EMBL/GenBank/DDBJ databases">
        <title>Taxonomic revisions and descriptions of new bacterial species based on genomic comparisons in the high-G+C-content subgroup of the family Alcaligenaceae.</title>
        <authorList>
            <person name="Szabo A."/>
            <person name="Felfoldi T."/>
        </authorList>
    </citation>
    <scope>NUCLEOTIDE SEQUENCE [LARGE SCALE GENOMIC DNA]</scope>
    <source>
        <strain evidence="19 20">LMG 24012</strain>
    </source>
</reference>
<dbReference type="Proteomes" id="UP000559809">
    <property type="component" value="Unassembled WGS sequence"/>
</dbReference>
<organism evidence="19 20">
    <name type="scientific">Parapusillimonas granuli</name>
    <dbReference type="NCBI Taxonomy" id="380911"/>
    <lineage>
        <taxon>Bacteria</taxon>
        <taxon>Pseudomonadati</taxon>
        <taxon>Pseudomonadota</taxon>
        <taxon>Betaproteobacteria</taxon>
        <taxon>Burkholderiales</taxon>
        <taxon>Alcaligenaceae</taxon>
        <taxon>Parapusillimonas</taxon>
    </lineage>
</organism>
<evidence type="ECO:0000256" key="3">
    <source>
        <dbReference type="ARBA" id="ARBA00022475"/>
    </source>
</evidence>
<dbReference type="InterPro" id="IPR003593">
    <property type="entry name" value="AAA+_ATPase"/>
</dbReference>
<feature type="domain" description="Peptidase C39" evidence="18">
    <location>
        <begin position="19"/>
        <end position="138"/>
    </location>
</feature>
<dbReference type="Gene3D" id="3.40.50.300">
    <property type="entry name" value="P-loop containing nucleotide triphosphate hydrolases"/>
    <property type="match status" value="1"/>
</dbReference>
<dbReference type="FunFam" id="3.40.50.300:FF:000299">
    <property type="entry name" value="ABC transporter ATP-binding protein/permease"/>
    <property type="match status" value="1"/>
</dbReference>
<sequence length="723" mass="77826">MTMGKSDASRIRRTPTILQMEASECGAAALAMVLAHHGRWESLEQLRMLCGVSRDGSKAVNILKAARSLGLDAKGMRLEPADLAHIPLPAILFVDMNHFVVLEGRRGDGFQLNDPAVGRRRVGREEFDAMFSGIALVFAPGPEFRRQGTPRGVLRTLLDTTRGSGTALWAAAVCSALLGGFAMLGPALNRIFVDYPLLGNPPGWLDALVLAALAAGALAGALYWLRARLLARLHVKLSLVLGSRLAWHILRLPSSFFSQRHGGMISARLPLAEQIARFASHYAARLILSLSALAFFSVLMLQYHPPLAALCLLIAALNAALFAMLQHRLGDAAQQQALQAMKMEGELMQGIQSIETLKATGADDLFFSRWSGLQALLANARQGAARRQALADALPVLTAAISAALVLSMGGAYVIQGGMSVGMLVAFMVVLGLLPFPMQELMAVARAVHGARGPLAQIDDTLRHPVAKEFAPSVDTPGATRQALRLSGRIGLRQVTVGYSPLDPPLIQQLDLDIPAGARIAIVGPSGSGKSTIARVLSGMLAPWDGDLSFDGRPIADIPRALLRQSLSVVDQDIVLFEGTVRDNLSLWDATLPIDQIVQAAKDAMIHDVIMSRRGGYDGPVEENGRNFSGGQRQRLEIARALAGNPSVLILDEATSALDTVTEQAIITNLRRRGCTCIIIAHRLSTIRDCDQILVLHQGRIVERGTHEQLMRMEGAYRGLVEY</sequence>
<keyword evidence="5" id="KW-0354">Hemolysis</keyword>
<keyword evidence="4 15" id="KW-0812">Transmembrane</keyword>
<feature type="transmembrane region" description="Helical" evidence="15">
    <location>
        <begin position="282"/>
        <end position="301"/>
    </location>
</feature>
<gene>
    <name evidence="19" type="ORF">H0A72_18880</name>
</gene>
<dbReference type="EMBL" id="JACCEM010000011">
    <property type="protein sequence ID" value="NYT51381.1"/>
    <property type="molecule type" value="Genomic_DNA"/>
</dbReference>
<feature type="transmembrane region" description="Helical" evidence="15">
    <location>
        <begin position="389"/>
        <end position="407"/>
    </location>
</feature>
<feature type="transmembrane region" description="Helical" evidence="15">
    <location>
        <begin position="204"/>
        <end position="225"/>
    </location>
</feature>
<dbReference type="GO" id="GO:0140359">
    <property type="term" value="F:ABC-type transporter activity"/>
    <property type="evidence" value="ECO:0007669"/>
    <property type="project" value="InterPro"/>
</dbReference>
<evidence type="ECO:0000256" key="13">
    <source>
        <dbReference type="ARBA" id="ARBA00061173"/>
    </source>
</evidence>
<dbReference type="GO" id="GO:0043213">
    <property type="term" value="P:bacteriocin transport"/>
    <property type="evidence" value="ECO:0007669"/>
    <property type="project" value="UniProtKB-KW"/>
</dbReference>
<dbReference type="GO" id="GO:0031640">
    <property type="term" value="P:killing of cells of another organism"/>
    <property type="evidence" value="ECO:0007669"/>
    <property type="project" value="UniProtKB-KW"/>
</dbReference>
<dbReference type="GO" id="GO:0016887">
    <property type="term" value="F:ATP hydrolysis activity"/>
    <property type="evidence" value="ECO:0007669"/>
    <property type="project" value="InterPro"/>
</dbReference>